<dbReference type="GO" id="GO:0140326">
    <property type="term" value="F:ATPase-coupled intramembrane lipid transporter activity"/>
    <property type="evidence" value="ECO:0007669"/>
    <property type="project" value="TreeGrafter"/>
</dbReference>
<reference evidence="6 7" key="1">
    <citation type="submission" date="2019-06" db="EMBL/GenBank/DDBJ databases">
        <title>Discovery of a novel chromosome fission-fusion reversal in muntjac.</title>
        <authorList>
            <person name="Mudd A.B."/>
            <person name="Bredeson J.V."/>
            <person name="Baum R."/>
            <person name="Hockemeyer D."/>
            <person name="Rokhsar D.S."/>
        </authorList>
    </citation>
    <scope>NUCLEOTIDE SEQUENCE [LARGE SCALE GENOMIC DNA]</scope>
    <source>
        <strain evidence="6">UCam_UCB_Mr</strain>
        <tissue evidence="6">Fibroblast cell line</tissue>
    </source>
</reference>
<name>A0A5N3VZ06_MUNRE</name>
<dbReference type="GO" id="GO:0005783">
    <property type="term" value="C:endoplasmic reticulum"/>
    <property type="evidence" value="ECO:0007669"/>
    <property type="project" value="TreeGrafter"/>
</dbReference>
<dbReference type="NCBIfam" id="TIGR01494">
    <property type="entry name" value="ATPase_P-type"/>
    <property type="match status" value="1"/>
</dbReference>
<dbReference type="GO" id="GO:0005886">
    <property type="term" value="C:plasma membrane"/>
    <property type="evidence" value="ECO:0007669"/>
    <property type="project" value="TreeGrafter"/>
</dbReference>
<dbReference type="InterPro" id="IPR008250">
    <property type="entry name" value="ATPase_P-typ_transduc_dom_A_sf"/>
</dbReference>
<evidence type="ECO:0000256" key="4">
    <source>
        <dbReference type="ARBA" id="ARBA00023136"/>
    </source>
</evidence>
<dbReference type="InterPro" id="IPR001757">
    <property type="entry name" value="P_typ_ATPase"/>
</dbReference>
<organism evidence="6 7">
    <name type="scientific">Muntiacus reevesi</name>
    <name type="common">Reeves' muntjac</name>
    <name type="synonym">Cervus reevesi</name>
    <dbReference type="NCBI Taxonomy" id="9886"/>
    <lineage>
        <taxon>Eukaryota</taxon>
        <taxon>Metazoa</taxon>
        <taxon>Chordata</taxon>
        <taxon>Craniata</taxon>
        <taxon>Vertebrata</taxon>
        <taxon>Euteleostomi</taxon>
        <taxon>Mammalia</taxon>
        <taxon>Eutheria</taxon>
        <taxon>Laurasiatheria</taxon>
        <taxon>Artiodactyla</taxon>
        <taxon>Ruminantia</taxon>
        <taxon>Pecora</taxon>
        <taxon>Cervidae</taxon>
        <taxon>Muntiacinae</taxon>
        <taxon>Muntiacus</taxon>
    </lineage>
</organism>
<keyword evidence="2 5" id="KW-0812">Transmembrane</keyword>
<evidence type="ECO:0000256" key="3">
    <source>
        <dbReference type="ARBA" id="ARBA00022989"/>
    </source>
</evidence>
<dbReference type="SUPFAM" id="SSF81665">
    <property type="entry name" value="Calcium ATPase, transmembrane domain M"/>
    <property type="match status" value="1"/>
</dbReference>
<feature type="non-terminal residue" evidence="6">
    <location>
        <position position="508"/>
    </location>
</feature>
<dbReference type="EMBL" id="VCEB01001134">
    <property type="protein sequence ID" value="KAB0353349.1"/>
    <property type="molecule type" value="Genomic_DNA"/>
</dbReference>
<feature type="transmembrane region" description="Helical" evidence="5">
    <location>
        <begin position="81"/>
        <end position="101"/>
    </location>
</feature>
<dbReference type="PANTHER" id="PTHR24092:SF38">
    <property type="entry name" value="PHOSPHOLIPID-TRANSPORTING ATPASE IG"/>
    <property type="match status" value="1"/>
</dbReference>
<dbReference type="PANTHER" id="PTHR24092">
    <property type="entry name" value="PROBABLE PHOSPHOLIPID-TRANSPORTING ATPASE"/>
    <property type="match status" value="1"/>
</dbReference>
<sequence length="508" mass="57994">MQMTPPLWQKWSNPCPLHWECTVLTTGPPENPSSKYIVDASLYALSPPRVVNYAFLLFFACRDLKLSHWALPSLLQLIENLVIFFLCTFMTAISSSLFMDVKKERSKRIKYYLQISFIIDAVVGDIVEVQADETFPCDLILLSSCTVDGTCYVTTASLDGESNCKTHYAVRDTTELRTVESIDNLRAAIECEQPQPDLYKFVGRINIYSNSLEAVARSLGPENLLLKGATLKNTKKIYGVAVYTGMETKMALNYQGKSQKRSAVEKSINAFLIVYLFILLTKAAICTTLKYVWQSTPYNDEPWYNQKTQKERETWKVLKMFTDFLSFMVLFNFIIPVSMYVTVEMQKFLGSFFISWDNDFYDEEINEGALVNTSDLNEELGQVDYVFTDKTGTLTENSMEFIECCIDGHKYKGVAQETDGLSQTDGPLPYLDRADKLLRELCLLKSFKPQDKNELIEPLSYVSWGPGIFLVVITCSHINNFSLFIDYLPSDHSKSNIVIFLLLFNRVE</sequence>
<dbReference type="GO" id="GO:0016887">
    <property type="term" value="F:ATP hydrolysis activity"/>
    <property type="evidence" value="ECO:0007669"/>
    <property type="project" value="InterPro"/>
</dbReference>
<dbReference type="GO" id="GO:0055037">
    <property type="term" value="C:recycling endosome"/>
    <property type="evidence" value="ECO:0007669"/>
    <property type="project" value="TreeGrafter"/>
</dbReference>
<dbReference type="AlphaFoldDB" id="A0A5N3VZ06"/>
<evidence type="ECO:0000313" key="6">
    <source>
        <dbReference type="EMBL" id="KAB0353349.1"/>
    </source>
</evidence>
<accession>A0A5N3VZ06</accession>
<feature type="transmembrane region" description="Helical" evidence="5">
    <location>
        <begin position="324"/>
        <end position="343"/>
    </location>
</feature>
<dbReference type="InterPro" id="IPR023298">
    <property type="entry name" value="ATPase_P-typ_TM_dom_sf"/>
</dbReference>
<comment type="caution">
    <text evidence="6">The sequence shown here is derived from an EMBL/GenBank/DDBJ whole genome shotgun (WGS) entry which is preliminary data.</text>
</comment>
<keyword evidence="3 5" id="KW-1133">Transmembrane helix</keyword>
<keyword evidence="4 5" id="KW-0472">Membrane</keyword>
<dbReference type="InterPro" id="IPR018303">
    <property type="entry name" value="ATPase_P-typ_P_site"/>
</dbReference>
<comment type="subcellular location">
    <subcellularLocation>
        <location evidence="1">Membrane</location>
    </subcellularLocation>
</comment>
<dbReference type="FunFam" id="2.70.150.10:FF:000009">
    <property type="entry name" value="Phospholipid-transporting ATPase"/>
    <property type="match status" value="1"/>
</dbReference>
<proteinExistence type="predicted"/>
<dbReference type="Gene3D" id="2.70.150.10">
    <property type="entry name" value="Calcium-transporting ATPase, cytoplasmic transduction domain A"/>
    <property type="match status" value="1"/>
</dbReference>
<evidence type="ECO:0000256" key="5">
    <source>
        <dbReference type="SAM" id="Phobius"/>
    </source>
</evidence>
<dbReference type="SUPFAM" id="SSF81653">
    <property type="entry name" value="Calcium ATPase, transduction domain A"/>
    <property type="match status" value="1"/>
</dbReference>
<protein>
    <submittedName>
        <fullName evidence="6">Uncharacterized protein</fullName>
    </submittedName>
</protein>
<dbReference type="GO" id="GO:0005524">
    <property type="term" value="F:ATP binding"/>
    <property type="evidence" value="ECO:0007669"/>
    <property type="project" value="InterPro"/>
</dbReference>
<dbReference type="Proteomes" id="UP000326062">
    <property type="component" value="Unassembled WGS sequence"/>
</dbReference>
<feature type="transmembrane region" description="Helical" evidence="5">
    <location>
        <begin position="270"/>
        <end position="293"/>
    </location>
</feature>
<evidence type="ECO:0000256" key="1">
    <source>
        <dbReference type="ARBA" id="ARBA00004370"/>
    </source>
</evidence>
<evidence type="ECO:0000256" key="2">
    <source>
        <dbReference type="ARBA" id="ARBA00022692"/>
    </source>
</evidence>
<evidence type="ECO:0000313" key="7">
    <source>
        <dbReference type="Proteomes" id="UP000326062"/>
    </source>
</evidence>
<dbReference type="PROSITE" id="PS00154">
    <property type="entry name" value="ATPASE_E1_E2"/>
    <property type="match status" value="1"/>
</dbReference>
<dbReference type="SUPFAM" id="SSF56784">
    <property type="entry name" value="HAD-like"/>
    <property type="match status" value="1"/>
</dbReference>
<gene>
    <name evidence="6" type="ORF">FD755_023946</name>
</gene>
<dbReference type="GO" id="GO:0045332">
    <property type="term" value="P:phospholipid translocation"/>
    <property type="evidence" value="ECO:0007669"/>
    <property type="project" value="TreeGrafter"/>
</dbReference>
<keyword evidence="7" id="KW-1185">Reference proteome</keyword>
<dbReference type="InterPro" id="IPR036412">
    <property type="entry name" value="HAD-like_sf"/>
</dbReference>